<dbReference type="Pfam" id="PF04828">
    <property type="entry name" value="GFA"/>
    <property type="match status" value="1"/>
</dbReference>
<gene>
    <name evidence="6" type="ORF">FHW16_002018</name>
</gene>
<sequence>MRGEPFWINYDHDDDCRQAIGGPLTIWVGYRPNQFKITRGEPKTFSKTSGVTRSFCGRCGSSIGYCDEGIPDEYYVTIGFFDHPERFQPHAHGYWKMRLPWIEFADELPRIDGYTRKRDPKIENPNSR</sequence>
<keyword evidence="7" id="KW-1185">Reference proteome</keyword>
<dbReference type="GO" id="GO:0016846">
    <property type="term" value="F:carbon-sulfur lyase activity"/>
    <property type="evidence" value="ECO:0007669"/>
    <property type="project" value="InterPro"/>
</dbReference>
<protein>
    <recommendedName>
        <fullName evidence="5">CENP-V/GFA domain-containing protein</fullName>
    </recommendedName>
</protein>
<dbReference type="EMBL" id="JACGXN010000002">
    <property type="protein sequence ID" value="MBA8878306.1"/>
    <property type="molecule type" value="Genomic_DNA"/>
</dbReference>
<keyword evidence="2" id="KW-0479">Metal-binding</keyword>
<dbReference type="Proteomes" id="UP000549052">
    <property type="component" value="Unassembled WGS sequence"/>
</dbReference>
<organism evidence="6 7">
    <name type="scientific">Phyllobacterium myrsinacearum</name>
    <dbReference type="NCBI Taxonomy" id="28101"/>
    <lineage>
        <taxon>Bacteria</taxon>
        <taxon>Pseudomonadati</taxon>
        <taxon>Pseudomonadota</taxon>
        <taxon>Alphaproteobacteria</taxon>
        <taxon>Hyphomicrobiales</taxon>
        <taxon>Phyllobacteriaceae</taxon>
        <taxon>Phyllobacterium</taxon>
    </lineage>
</organism>
<evidence type="ECO:0000313" key="6">
    <source>
        <dbReference type="EMBL" id="MBA8878306.1"/>
    </source>
</evidence>
<dbReference type="InterPro" id="IPR011057">
    <property type="entry name" value="Mss4-like_sf"/>
</dbReference>
<evidence type="ECO:0000256" key="3">
    <source>
        <dbReference type="ARBA" id="ARBA00022833"/>
    </source>
</evidence>
<dbReference type="AlphaFoldDB" id="A0A839ELE5"/>
<comment type="similarity">
    <text evidence="1">Belongs to the Gfa family.</text>
</comment>
<reference evidence="6 7" key="1">
    <citation type="submission" date="2020-07" db="EMBL/GenBank/DDBJ databases">
        <title>Genomic Encyclopedia of Type Strains, Phase IV (KMG-V): Genome sequencing to study the core and pangenomes of soil and plant-associated prokaryotes.</title>
        <authorList>
            <person name="Whitman W."/>
        </authorList>
    </citation>
    <scope>NUCLEOTIDE SEQUENCE [LARGE SCALE GENOMIC DNA]</scope>
    <source>
        <strain evidence="6 7">AN3</strain>
    </source>
</reference>
<evidence type="ECO:0000256" key="1">
    <source>
        <dbReference type="ARBA" id="ARBA00005495"/>
    </source>
</evidence>
<keyword evidence="4" id="KW-0456">Lyase</keyword>
<evidence type="ECO:0000259" key="5">
    <source>
        <dbReference type="Pfam" id="PF04828"/>
    </source>
</evidence>
<evidence type="ECO:0000313" key="7">
    <source>
        <dbReference type="Proteomes" id="UP000549052"/>
    </source>
</evidence>
<proteinExistence type="inferred from homology"/>
<dbReference type="SUPFAM" id="SSF51316">
    <property type="entry name" value="Mss4-like"/>
    <property type="match status" value="1"/>
</dbReference>
<dbReference type="PANTHER" id="PTHR33337">
    <property type="entry name" value="GFA DOMAIN-CONTAINING PROTEIN"/>
    <property type="match status" value="1"/>
</dbReference>
<evidence type="ECO:0000256" key="2">
    <source>
        <dbReference type="ARBA" id="ARBA00022723"/>
    </source>
</evidence>
<dbReference type="Gene3D" id="3.90.1590.10">
    <property type="entry name" value="glutathione-dependent formaldehyde- activating enzyme (gfa)"/>
    <property type="match status" value="1"/>
</dbReference>
<dbReference type="GO" id="GO:0046872">
    <property type="term" value="F:metal ion binding"/>
    <property type="evidence" value="ECO:0007669"/>
    <property type="project" value="UniProtKB-KW"/>
</dbReference>
<dbReference type="InterPro" id="IPR006913">
    <property type="entry name" value="CENP-V/GFA"/>
</dbReference>
<name>A0A839ELE5_9HYPH</name>
<accession>A0A839ELE5</accession>
<dbReference type="PANTHER" id="PTHR33337:SF40">
    <property type="entry name" value="CENP-V_GFA DOMAIN-CONTAINING PROTEIN-RELATED"/>
    <property type="match status" value="1"/>
</dbReference>
<evidence type="ECO:0000256" key="4">
    <source>
        <dbReference type="ARBA" id="ARBA00023239"/>
    </source>
</evidence>
<keyword evidence="3" id="KW-0862">Zinc</keyword>
<dbReference type="RefSeq" id="WP_182549476.1">
    <property type="nucleotide sequence ID" value="NZ_JACGXN010000002.1"/>
</dbReference>
<comment type="caution">
    <text evidence="6">The sequence shown here is derived from an EMBL/GenBank/DDBJ whole genome shotgun (WGS) entry which is preliminary data.</text>
</comment>
<feature type="domain" description="CENP-V/GFA" evidence="5">
    <location>
        <begin position="2"/>
        <end position="96"/>
    </location>
</feature>